<evidence type="ECO:0000313" key="10">
    <source>
        <dbReference type="Proteomes" id="UP000190037"/>
    </source>
</evidence>
<accession>A0A1T3NVF9</accession>
<feature type="compositionally biased region" description="Basic residues" evidence="7">
    <location>
        <begin position="314"/>
        <end position="323"/>
    </location>
</feature>
<feature type="region of interest" description="Disordered" evidence="7">
    <location>
        <begin position="1"/>
        <end position="29"/>
    </location>
</feature>
<dbReference type="GO" id="GO:0004674">
    <property type="term" value="F:protein serine/threonine kinase activity"/>
    <property type="evidence" value="ECO:0007669"/>
    <property type="project" value="UniProtKB-KW"/>
</dbReference>
<evidence type="ECO:0000256" key="7">
    <source>
        <dbReference type="SAM" id="MobiDB-lite"/>
    </source>
</evidence>
<feature type="compositionally biased region" description="Basic and acidic residues" evidence="7">
    <location>
        <begin position="50"/>
        <end position="63"/>
    </location>
</feature>
<dbReference type="Proteomes" id="UP000190037">
    <property type="component" value="Unassembled WGS sequence"/>
</dbReference>
<dbReference type="InterPro" id="IPR011990">
    <property type="entry name" value="TPR-like_helical_dom_sf"/>
</dbReference>
<feature type="compositionally biased region" description="Low complexity" evidence="7">
    <location>
        <begin position="111"/>
        <end position="126"/>
    </location>
</feature>
<keyword evidence="10" id="KW-1185">Reference proteome</keyword>
<dbReference type="InterPro" id="IPR011009">
    <property type="entry name" value="Kinase-like_dom_sf"/>
</dbReference>
<dbReference type="SUPFAM" id="SSF56112">
    <property type="entry name" value="Protein kinase-like (PK-like)"/>
    <property type="match status" value="1"/>
</dbReference>
<feature type="region of interest" description="Disordered" evidence="7">
    <location>
        <begin position="240"/>
        <end position="349"/>
    </location>
</feature>
<dbReference type="PROSITE" id="PS50011">
    <property type="entry name" value="PROTEIN_KINASE_DOM"/>
    <property type="match status" value="1"/>
</dbReference>
<feature type="compositionally biased region" description="Pro residues" evidence="7">
    <location>
        <begin position="708"/>
        <end position="724"/>
    </location>
</feature>
<keyword evidence="3" id="KW-0808">Transferase</keyword>
<dbReference type="CDD" id="cd14014">
    <property type="entry name" value="STKc_PknB_like"/>
    <property type="match status" value="1"/>
</dbReference>
<dbReference type="PANTHER" id="PTHR43289">
    <property type="entry name" value="MITOGEN-ACTIVATED PROTEIN KINASE KINASE KINASE 20-RELATED"/>
    <property type="match status" value="1"/>
</dbReference>
<dbReference type="PANTHER" id="PTHR43289:SF6">
    <property type="entry name" value="SERINE_THREONINE-PROTEIN KINASE NEKL-3"/>
    <property type="match status" value="1"/>
</dbReference>
<evidence type="ECO:0000256" key="1">
    <source>
        <dbReference type="ARBA" id="ARBA00012513"/>
    </source>
</evidence>
<dbReference type="Gene3D" id="3.30.200.20">
    <property type="entry name" value="Phosphorylase Kinase, domain 1"/>
    <property type="match status" value="1"/>
</dbReference>
<evidence type="ECO:0000256" key="5">
    <source>
        <dbReference type="ARBA" id="ARBA00022777"/>
    </source>
</evidence>
<dbReference type="Pfam" id="PF13432">
    <property type="entry name" value="TPR_16"/>
    <property type="match status" value="2"/>
</dbReference>
<feature type="compositionally biased region" description="Basic and acidic residues" evidence="7">
    <location>
        <begin position="337"/>
        <end position="349"/>
    </location>
</feature>
<protein>
    <recommendedName>
        <fullName evidence="1">non-specific serine/threonine protein kinase</fullName>
        <ecNumber evidence="1">2.7.11.1</ecNumber>
    </recommendedName>
</protein>
<dbReference type="EMBL" id="MWQN01000001">
    <property type="protein sequence ID" value="OPC80839.1"/>
    <property type="molecule type" value="Genomic_DNA"/>
</dbReference>
<dbReference type="Gene3D" id="1.25.40.10">
    <property type="entry name" value="Tetratricopeptide repeat domain"/>
    <property type="match status" value="2"/>
</dbReference>
<dbReference type="Gene3D" id="1.10.510.10">
    <property type="entry name" value="Transferase(Phosphotransferase) domain 1"/>
    <property type="match status" value="1"/>
</dbReference>
<proteinExistence type="predicted"/>
<name>A0A1T3NVF9_9ACTN</name>
<feature type="region of interest" description="Disordered" evidence="7">
    <location>
        <begin position="41"/>
        <end position="202"/>
    </location>
</feature>
<keyword evidence="6" id="KW-0067">ATP-binding</keyword>
<feature type="region of interest" description="Disordered" evidence="7">
    <location>
        <begin position="599"/>
        <end position="743"/>
    </location>
</feature>
<comment type="caution">
    <text evidence="9">The sequence shown here is derived from an EMBL/GenBank/DDBJ whole genome shotgun (WGS) entry which is preliminary data.</text>
</comment>
<dbReference type="Pfam" id="PF00069">
    <property type="entry name" value="Pkinase"/>
    <property type="match status" value="1"/>
</dbReference>
<sequence>MSRSARRSCRWRTAYGSSGACRRSSVDPRSLPDEAARLVLRLGPPVPGALRERAGGRRRECGPGRRPGRVRPPAAHERESGAEADQRGRDVPDRGEVRQVAVPPHGRERVQQAAERPQRPQQSGQQRGDRRYGRHRGVAHPVVERVPGVLGIRARVDRRDQHGGGEQRRAHVSQERDADRTHRADPALQHRHAHPDAEPDRGHVAEQGAVHVRDQQAARHRAKRMVVQVVEVGADVRQEPVRGRFGHQAADHDPVDREQDQHDEGRGAAPRVSGDAAQPTREVPGHGAFLLGPARGHGANHHAASPARDAVSRPRNRRGRRTGLGRVTAARHTPRRVRQDRPRRCRDEGDGVTAVGRVADRYELVEQRGRGGLGRVWAARDSVEDREVAVKLLHGPPDEAAATRFVERTRAAAPLDHPDLVAVSDVGLTGDGTPFLVTELLTGRDLRTVLREGLPELPAVSQVLDWTARICAALDHAHRAGVVHGDLKPADLFLTADGGIRVLDLGLADRLGAVSATGTALIGTLAYTAPERLRGRPAEPAADLYALGCVLHELLTGTPPFAAEDIAATVYAQLEQVPEAPDRRRPDVPPHVSRLVLDLLAKDPAQRPPTAAEVARRLTDTTPPRPEPTPTSTTVPPTSAEVPPTAADVPPASTEAPATPTEAPLTLTKTPAASAEAPPTPAEAPPVPGEAGAASAAPAAPADLSRRPAPPPLPPAPPRFPPGSPAASGFAVPAPSAPADDDEAGLRRAVAAGDPDAAVQLAYHLADTGREAEAEALYRDALARNHPEAANDLADLLAAHDRHAEAEELYRRALVQGHPDAANNLGRLLLRLGRAPEAEHLFRHAAARGHDDAGHNLGLLLANTGRLDEAEQWFRHTYAQGHPDATVNLAGLLAAKGRMKEADKLYRRALTEGHRDASIGYAGLYERRGRVREAEEMYRRALAEGHPAAPGQLARFLDTLGRGREATWPRS</sequence>
<keyword evidence="4" id="KW-0547">Nucleotide-binding</keyword>
<dbReference type="EC" id="2.7.11.1" evidence="1"/>
<dbReference type="SUPFAM" id="SSF81901">
    <property type="entry name" value="HCP-like"/>
    <property type="match status" value="1"/>
</dbReference>
<organism evidence="9 10">
    <name type="scientific">Embleya scabrispora</name>
    <dbReference type="NCBI Taxonomy" id="159449"/>
    <lineage>
        <taxon>Bacteria</taxon>
        <taxon>Bacillati</taxon>
        <taxon>Actinomycetota</taxon>
        <taxon>Actinomycetes</taxon>
        <taxon>Kitasatosporales</taxon>
        <taxon>Streptomycetaceae</taxon>
        <taxon>Embleya</taxon>
    </lineage>
</organism>
<dbReference type="AlphaFoldDB" id="A0A1T3NVF9"/>
<feature type="compositionally biased region" description="Low complexity" evidence="7">
    <location>
        <begin position="689"/>
        <end position="703"/>
    </location>
</feature>
<feature type="compositionally biased region" description="Basic and acidic residues" evidence="7">
    <location>
        <begin position="154"/>
        <end position="185"/>
    </location>
</feature>
<evidence type="ECO:0000256" key="6">
    <source>
        <dbReference type="ARBA" id="ARBA00022840"/>
    </source>
</evidence>
<dbReference type="InterPro" id="IPR000719">
    <property type="entry name" value="Prot_kinase_dom"/>
</dbReference>
<feature type="compositionally biased region" description="Basic and acidic residues" evidence="7">
    <location>
        <begin position="249"/>
        <end position="266"/>
    </location>
</feature>
<dbReference type="STRING" id="159449.B4N89_07640"/>
<feature type="compositionally biased region" description="Basic and acidic residues" evidence="7">
    <location>
        <begin position="74"/>
        <end position="97"/>
    </location>
</feature>
<dbReference type="GO" id="GO:0005524">
    <property type="term" value="F:ATP binding"/>
    <property type="evidence" value="ECO:0007669"/>
    <property type="project" value="UniProtKB-KW"/>
</dbReference>
<dbReference type="Pfam" id="PF13176">
    <property type="entry name" value="TPR_7"/>
    <property type="match status" value="2"/>
</dbReference>
<feature type="compositionally biased region" description="Basic residues" evidence="7">
    <location>
        <begin position="1"/>
        <end position="10"/>
    </location>
</feature>
<dbReference type="InterPro" id="IPR019734">
    <property type="entry name" value="TPR_rpt"/>
</dbReference>
<keyword evidence="5" id="KW-0418">Kinase</keyword>
<keyword evidence="2" id="KW-0723">Serine/threonine-protein kinase</keyword>
<evidence type="ECO:0000259" key="8">
    <source>
        <dbReference type="PROSITE" id="PS50011"/>
    </source>
</evidence>
<evidence type="ECO:0000256" key="2">
    <source>
        <dbReference type="ARBA" id="ARBA00022527"/>
    </source>
</evidence>
<evidence type="ECO:0000313" key="9">
    <source>
        <dbReference type="EMBL" id="OPC80839.1"/>
    </source>
</evidence>
<gene>
    <name evidence="9" type="ORF">B4N89_07640</name>
</gene>
<feature type="domain" description="Protein kinase" evidence="8">
    <location>
        <begin position="362"/>
        <end position="619"/>
    </location>
</feature>
<evidence type="ECO:0000256" key="3">
    <source>
        <dbReference type="ARBA" id="ARBA00022679"/>
    </source>
</evidence>
<feature type="compositionally biased region" description="Low complexity" evidence="7">
    <location>
        <begin position="630"/>
        <end position="677"/>
    </location>
</feature>
<feature type="compositionally biased region" description="Pro residues" evidence="7">
    <location>
        <begin position="678"/>
        <end position="688"/>
    </location>
</feature>
<reference evidence="9 10" key="1">
    <citation type="submission" date="2017-03" db="EMBL/GenBank/DDBJ databases">
        <title>Draft genome sequence of Streptomyces scabrisporus NF3, endophyte isolated from Amphipterygium adstringens.</title>
        <authorList>
            <person name="Vazquez M."/>
            <person name="Ceapa C.D."/>
            <person name="Rodriguez Luna D."/>
            <person name="Sanchez Esquivel S."/>
        </authorList>
    </citation>
    <scope>NUCLEOTIDE SEQUENCE [LARGE SCALE GENOMIC DNA]</scope>
    <source>
        <strain evidence="9 10">NF3</strain>
    </source>
</reference>
<feature type="compositionally biased region" description="Low complexity" evidence="7">
    <location>
        <begin position="725"/>
        <end position="738"/>
    </location>
</feature>
<evidence type="ECO:0000256" key="4">
    <source>
        <dbReference type="ARBA" id="ARBA00022741"/>
    </source>
</evidence>